<comment type="caution">
    <text evidence="1">The sequence shown here is derived from an EMBL/GenBank/DDBJ whole genome shotgun (WGS) entry which is preliminary data.</text>
</comment>
<dbReference type="RefSeq" id="WP_184585980.1">
    <property type="nucleotide sequence ID" value="NZ_JACHLI010000001.1"/>
</dbReference>
<accession>A0A7W7KF67</accession>
<proteinExistence type="predicted"/>
<organism evidence="1 2">
    <name type="scientific">Pseudomonas nitroreducens</name>
    <dbReference type="NCBI Taxonomy" id="46680"/>
    <lineage>
        <taxon>Bacteria</taxon>
        <taxon>Pseudomonadati</taxon>
        <taxon>Pseudomonadota</taxon>
        <taxon>Gammaproteobacteria</taxon>
        <taxon>Pseudomonadales</taxon>
        <taxon>Pseudomonadaceae</taxon>
        <taxon>Pseudomonas</taxon>
    </lineage>
</organism>
<evidence type="ECO:0000313" key="1">
    <source>
        <dbReference type="EMBL" id="MBB4861730.1"/>
    </source>
</evidence>
<sequence length="181" mass="20652">MTEITEGLKSIFTSVLAESARENEELVQSLGDSEEVRKASEALANFNLPMFHYTFAHRLEGLLEGVIARQFPNSRDAQFLALHYNFVDMHISKLIKTMEDWPCSADKTRTIIRALLKFYATGEKIQFDYAGEYTFHLPKRILKTHEDIVEFVSGLQRLYMGDPTAYLHAYGKILTTPAVQA</sequence>
<gene>
    <name evidence="1" type="ORF">HNP46_000541</name>
</gene>
<dbReference type="Proteomes" id="UP000566995">
    <property type="component" value="Unassembled WGS sequence"/>
</dbReference>
<dbReference type="EMBL" id="JACHLI010000001">
    <property type="protein sequence ID" value="MBB4861730.1"/>
    <property type="molecule type" value="Genomic_DNA"/>
</dbReference>
<name>A0A7W7KF67_PSENT</name>
<dbReference type="AlphaFoldDB" id="A0A7W7KF67"/>
<protein>
    <submittedName>
        <fullName evidence="1">Uncharacterized protein</fullName>
    </submittedName>
</protein>
<evidence type="ECO:0000313" key="2">
    <source>
        <dbReference type="Proteomes" id="UP000566995"/>
    </source>
</evidence>
<reference evidence="1 2" key="1">
    <citation type="submission" date="2020-08" db="EMBL/GenBank/DDBJ databases">
        <title>Functional genomics of gut bacteria from endangered species of beetles.</title>
        <authorList>
            <person name="Carlos-Shanley C."/>
        </authorList>
    </citation>
    <scope>NUCLEOTIDE SEQUENCE [LARGE SCALE GENOMIC DNA]</scope>
    <source>
        <strain evidence="1 2">S00179</strain>
    </source>
</reference>